<accession>A0AAD7WJP2</accession>
<gene>
    <name evidence="1" type="ORF">AAFF_G00411440</name>
</gene>
<comment type="caution">
    <text evidence="1">The sequence shown here is derived from an EMBL/GenBank/DDBJ whole genome shotgun (WGS) entry which is preliminary data.</text>
</comment>
<protein>
    <submittedName>
        <fullName evidence="1">Uncharacterized protein</fullName>
    </submittedName>
</protein>
<name>A0AAD7WJP2_9TELE</name>
<dbReference type="Proteomes" id="UP001221898">
    <property type="component" value="Unassembled WGS sequence"/>
</dbReference>
<keyword evidence="2" id="KW-1185">Reference proteome</keyword>
<dbReference type="EMBL" id="JAINUG010000083">
    <property type="protein sequence ID" value="KAJ8399432.1"/>
    <property type="molecule type" value="Genomic_DNA"/>
</dbReference>
<sequence length="117" mass="12938">MLWAPQQRVVKVCTMQASVGAGKLLELPWEEGLASVEEHQLQDLLQQWSGVFAAHEVDFGCTNAILHYIPTRTTPLNCERYRSVPHSLYPGLQSLLKGMLNSGLITNSSSPLDTTLC</sequence>
<evidence type="ECO:0000313" key="1">
    <source>
        <dbReference type="EMBL" id="KAJ8399432.1"/>
    </source>
</evidence>
<dbReference type="AlphaFoldDB" id="A0AAD7WJP2"/>
<proteinExistence type="predicted"/>
<evidence type="ECO:0000313" key="2">
    <source>
        <dbReference type="Proteomes" id="UP001221898"/>
    </source>
</evidence>
<organism evidence="1 2">
    <name type="scientific">Aldrovandia affinis</name>
    <dbReference type="NCBI Taxonomy" id="143900"/>
    <lineage>
        <taxon>Eukaryota</taxon>
        <taxon>Metazoa</taxon>
        <taxon>Chordata</taxon>
        <taxon>Craniata</taxon>
        <taxon>Vertebrata</taxon>
        <taxon>Euteleostomi</taxon>
        <taxon>Actinopterygii</taxon>
        <taxon>Neopterygii</taxon>
        <taxon>Teleostei</taxon>
        <taxon>Notacanthiformes</taxon>
        <taxon>Halosauridae</taxon>
        <taxon>Aldrovandia</taxon>
    </lineage>
</organism>
<reference evidence="1" key="1">
    <citation type="journal article" date="2023" name="Science">
        <title>Genome structures resolve the early diversification of teleost fishes.</title>
        <authorList>
            <person name="Parey E."/>
            <person name="Louis A."/>
            <person name="Montfort J."/>
            <person name="Bouchez O."/>
            <person name="Roques C."/>
            <person name="Iampietro C."/>
            <person name="Lluch J."/>
            <person name="Castinel A."/>
            <person name="Donnadieu C."/>
            <person name="Desvignes T."/>
            <person name="Floi Bucao C."/>
            <person name="Jouanno E."/>
            <person name="Wen M."/>
            <person name="Mejri S."/>
            <person name="Dirks R."/>
            <person name="Jansen H."/>
            <person name="Henkel C."/>
            <person name="Chen W.J."/>
            <person name="Zahm M."/>
            <person name="Cabau C."/>
            <person name="Klopp C."/>
            <person name="Thompson A.W."/>
            <person name="Robinson-Rechavi M."/>
            <person name="Braasch I."/>
            <person name="Lecointre G."/>
            <person name="Bobe J."/>
            <person name="Postlethwait J.H."/>
            <person name="Berthelot C."/>
            <person name="Roest Crollius H."/>
            <person name="Guiguen Y."/>
        </authorList>
    </citation>
    <scope>NUCLEOTIDE SEQUENCE</scope>
    <source>
        <strain evidence="1">NC1722</strain>
    </source>
</reference>